<keyword evidence="3" id="KW-1185">Reference proteome</keyword>
<dbReference type="EMBL" id="JAUJYO010000005">
    <property type="protein sequence ID" value="KAK1316673.1"/>
    <property type="molecule type" value="Genomic_DNA"/>
</dbReference>
<dbReference type="SUPFAM" id="SSF56672">
    <property type="entry name" value="DNA/RNA polymerases"/>
    <property type="match status" value="1"/>
</dbReference>
<dbReference type="Proteomes" id="UP001180020">
    <property type="component" value="Unassembled WGS sequence"/>
</dbReference>
<dbReference type="InterPro" id="IPR043502">
    <property type="entry name" value="DNA/RNA_pol_sf"/>
</dbReference>
<accession>A0AAV9EWZ8</accession>
<sequence length="702" mass="80890">MDTKLHASQQDRVCRFICPDHLFHFSPEARLGLLWNPDSMNIRVTESTTQFLHFRVTPISGHLSPFMVTAIYASNSSAERLLLWQNLSRLSTQTEPWLLCGDFNEVRYAYEKVGGRPIHTRQVRRFNECIERCSLEDLKATGHILSWNNQQSTRISCRLDRALGNHVFFSEFPNSVVHYLAPGISDHSPLRISMHPLLPTGPRPFKYFEMWESHPTFDSIVHTAWNTHFEGSPLFIFTRKLSATKDALKRWNIRVYGPVLHQLQEKKRALIQTQLAVHQNQTNISLRSAESEAKIAYITALHQEESFLRQKSRQHWLALGDRNSKFFYSSIQSRKSRNSISTLKSNDGLLISDHSSIKRHIVEYYTALLNRESGIAIAEFNFPSKVTEEQNIVLTSTVTIEELRAAVFSQKPLSSPGPDGFPARFYQKYWDLINQDLLLAVQHFMINRHLLKQVSHSFITLIPKTANADSLDHFRPISLCNSLYKIITKVLASRLQQILSGLVSGHQTAFIKGRSIHHNILLAHELISYINKDGPYRACIKVDLRKAFDSVRWPYLIKVLQGPKTEGGLGVTRIEDWSRGSSGARFWELASNVPSMWASWIRLRYLRKCNIWNCRPPNGCSCAWKQIIKAREWVVTHTKYIIFQGLSINLWQDPWLNGSLHQAIGRTLLSWGPPDSTSVAVFIKEGEWCKPPRWPQDIDYLW</sequence>
<protein>
    <recommendedName>
        <fullName evidence="1">Reverse transcriptase domain-containing protein</fullName>
    </recommendedName>
</protein>
<organism evidence="2 3">
    <name type="scientific">Acorus calamus</name>
    <name type="common">Sweet flag</name>
    <dbReference type="NCBI Taxonomy" id="4465"/>
    <lineage>
        <taxon>Eukaryota</taxon>
        <taxon>Viridiplantae</taxon>
        <taxon>Streptophyta</taxon>
        <taxon>Embryophyta</taxon>
        <taxon>Tracheophyta</taxon>
        <taxon>Spermatophyta</taxon>
        <taxon>Magnoliopsida</taxon>
        <taxon>Liliopsida</taxon>
        <taxon>Acoraceae</taxon>
        <taxon>Acorus</taxon>
    </lineage>
</organism>
<evidence type="ECO:0000259" key="1">
    <source>
        <dbReference type="Pfam" id="PF00078"/>
    </source>
</evidence>
<dbReference type="Gene3D" id="3.60.10.10">
    <property type="entry name" value="Endonuclease/exonuclease/phosphatase"/>
    <property type="match status" value="1"/>
</dbReference>
<evidence type="ECO:0000313" key="2">
    <source>
        <dbReference type="EMBL" id="KAK1316673.1"/>
    </source>
</evidence>
<comment type="caution">
    <text evidence="2">The sequence shown here is derived from an EMBL/GenBank/DDBJ whole genome shotgun (WGS) entry which is preliminary data.</text>
</comment>
<proteinExistence type="predicted"/>
<reference evidence="2" key="1">
    <citation type="journal article" date="2023" name="Nat. Commun.">
        <title>Diploid and tetraploid genomes of Acorus and the evolution of monocots.</title>
        <authorList>
            <person name="Ma L."/>
            <person name="Liu K.W."/>
            <person name="Li Z."/>
            <person name="Hsiao Y.Y."/>
            <person name="Qi Y."/>
            <person name="Fu T."/>
            <person name="Tang G.D."/>
            <person name="Zhang D."/>
            <person name="Sun W.H."/>
            <person name="Liu D.K."/>
            <person name="Li Y."/>
            <person name="Chen G.Z."/>
            <person name="Liu X.D."/>
            <person name="Liao X.Y."/>
            <person name="Jiang Y.T."/>
            <person name="Yu X."/>
            <person name="Hao Y."/>
            <person name="Huang J."/>
            <person name="Zhao X.W."/>
            <person name="Ke S."/>
            <person name="Chen Y.Y."/>
            <person name="Wu W.L."/>
            <person name="Hsu J.L."/>
            <person name="Lin Y.F."/>
            <person name="Huang M.D."/>
            <person name="Li C.Y."/>
            <person name="Huang L."/>
            <person name="Wang Z.W."/>
            <person name="Zhao X."/>
            <person name="Zhong W.Y."/>
            <person name="Peng D.H."/>
            <person name="Ahmad S."/>
            <person name="Lan S."/>
            <person name="Zhang J.S."/>
            <person name="Tsai W.C."/>
            <person name="Van de Peer Y."/>
            <person name="Liu Z.J."/>
        </authorList>
    </citation>
    <scope>NUCLEOTIDE SEQUENCE</scope>
    <source>
        <strain evidence="2">CP</strain>
    </source>
</reference>
<name>A0AAV9EWZ8_ACOCL</name>
<dbReference type="SUPFAM" id="SSF56219">
    <property type="entry name" value="DNase I-like"/>
    <property type="match status" value="1"/>
</dbReference>
<gene>
    <name evidence="2" type="ORF">QJS10_CPA05g01847</name>
</gene>
<dbReference type="PANTHER" id="PTHR19446">
    <property type="entry name" value="REVERSE TRANSCRIPTASES"/>
    <property type="match status" value="1"/>
</dbReference>
<dbReference type="CDD" id="cd01650">
    <property type="entry name" value="RT_nLTR_like"/>
    <property type="match status" value="1"/>
</dbReference>
<reference evidence="2" key="2">
    <citation type="submission" date="2023-06" db="EMBL/GenBank/DDBJ databases">
        <authorList>
            <person name="Ma L."/>
            <person name="Liu K.-W."/>
            <person name="Li Z."/>
            <person name="Hsiao Y.-Y."/>
            <person name="Qi Y."/>
            <person name="Fu T."/>
            <person name="Tang G."/>
            <person name="Zhang D."/>
            <person name="Sun W.-H."/>
            <person name="Liu D.-K."/>
            <person name="Li Y."/>
            <person name="Chen G.-Z."/>
            <person name="Liu X.-D."/>
            <person name="Liao X.-Y."/>
            <person name="Jiang Y.-T."/>
            <person name="Yu X."/>
            <person name="Hao Y."/>
            <person name="Huang J."/>
            <person name="Zhao X.-W."/>
            <person name="Ke S."/>
            <person name="Chen Y.-Y."/>
            <person name="Wu W.-L."/>
            <person name="Hsu J.-L."/>
            <person name="Lin Y.-F."/>
            <person name="Huang M.-D."/>
            <person name="Li C.-Y."/>
            <person name="Huang L."/>
            <person name="Wang Z.-W."/>
            <person name="Zhao X."/>
            <person name="Zhong W.-Y."/>
            <person name="Peng D.-H."/>
            <person name="Ahmad S."/>
            <person name="Lan S."/>
            <person name="Zhang J.-S."/>
            <person name="Tsai W.-C."/>
            <person name="Van De Peer Y."/>
            <person name="Liu Z.-J."/>
        </authorList>
    </citation>
    <scope>NUCLEOTIDE SEQUENCE</scope>
    <source>
        <strain evidence="2">CP</strain>
        <tissue evidence="2">Leaves</tissue>
    </source>
</reference>
<dbReference type="InterPro" id="IPR000477">
    <property type="entry name" value="RT_dom"/>
</dbReference>
<evidence type="ECO:0000313" key="3">
    <source>
        <dbReference type="Proteomes" id="UP001180020"/>
    </source>
</evidence>
<dbReference type="Pfam" id="PF00078">
    <property type="entry name" value="RVT_1"/>
    <property type="match status" value="1"/>
</dbReference>
<dbReference type="InterPro" id="IPR036691">
    <property type="entry name" value="Endo/exonu/phosph_ase_sf"/>
</dbReference>
<feature type="domain" description="Reverse transcriptase" evidence="1">
    <location>
        <begin position="462"/>
        <end position="563"/>
    </location>
</feature>
<dbReference type="AlphaFoldDB" id="A0AAV9EWZ8"/>